<dbReference type="STRING" id="185007.SAMN02910350_00840"/>
<feature type="domain" description="HPt" evidence="2">
    <location>
        <begin position="34"/>
        <end position="131"/>
    </location>
</feature>
<sequence length="210" mass="24014">MADSFRDDNVPQELIGLSGVEGISISDGLRYCGSVREFDKYLKSFYLDIDEKVSELEKSFKEGDISFFTVKVHALKTASRIIGATEMCELAYSLELAGKSNNLSILDENLGHLLELYRSYKERLHPYMQEKKKRLENKKPISEEELDEAFDALKEVVPTLDIDGVEMILEELSLYHLPLDKQEVVDKVESMLRKCDWDGLEELLGIQAIK</sequence>
<accession>A0A1M6BCY1</accession>
<dbReference type="AlphaFoldDB" id="A0A1M6BCY1"/>
<dbReference type="GO" id="GO:0000160">
    <property type="term" value="P:phosphorelay signal transduction system"/>
    <property type="evidence" value="ECO:0007669"/>
    <property type="project" value="InterPro"/>
</dbReference>
<keyword evidence="4" id="KW-1185">Reference proteome</keyword>
<evidence type="ECO:0000256" key="1">
    <source>
        <dbReference type="PROSITE-ProRule" id="PRU00110"/>
    </source>
</evidence>
<dbReference type="InterPro" id="IPR036641">
    <property type="entry name" value="HPT_dom_sf"/>
</dbReference>
<protein>
    <submittedName>
        <fullName evidence="3">Hpt domain-containing protein</fullName>
    </submittedName>
</protein>
<feature type="modified residue" description="Phosphohistidine" evidence="1">
    <location>
        <position position="73"/>
    </location>
</feature>
<gene>
    <name evidence="3" type="ORF">SAMN02745725_00414</name>
</gene>
<dbReference type="SUPFAM" id="SSF47226">
    <property type="entry name" value="Histidine-containing phosphotransfer domain, HPT domain"/>
    <property type="match status" value="1"/>
</dbReference>
<evidence type="ECO:0000259" key="2">
    <source>
        <dbReference type="PROSITE" id="PS50894"/>
    </source>
</evidence>
<organism evidence="3 4">
    <name type="scientific">Pseudobutyrivibrio xylanivorans DSM 14809</name>
    <dbReference type="NCBI Taxonomy" id="1123012"/>
    <lineage>
        <taxon>Bacteria</taxon>
        <taxon>Bacillati</taxon>
        <taxon>Bacillota</taxon>
        <taxon>Clostridia</taxon>
        <taxon>Lachnospirales</taxon>
        <taxon>Lachnospiraceae</taxon>
        <taxon>Pseudobutyrivibrio</taxon>
    </lineage>
</organism>
<proteinExistence type="predicted"/>
<keyword evidence="1" id="KW-0597">Phosphoprotein</keyword>
<evidence type="ECO:0000313" key="3">
    <source>
        <dbReference type="EMBL" id="SHI46428.1"/>
    </source>
</evidence>
<reference evidence="3 4" key="1">
    <citation type="submission" date="2016-11" db="EMBL/GenBank/DDBJ databases">
        <authorList>
            <person name="Jaros S."/>
            <person name="Januszkiewicz K."/>
            <person name="Wedrychowicz H."/>
        </authorList>
    </citation>
    <scope>NUCLEOTIDE SEQUENCE [LARGE SCALE GENOMIC DNA]</scope>
    <source>
        <strain evidence="3 4">DSM 14809</strain>
    </source>
</reference>
<evidence type="ECO:0000313" key="4">
    <source>
        <dbReference type="Proteomes" id="UP000184185"/>
    </source>
</evidence>
<dbReference type="Gene3D" id="1.20.120.160">
    <property type="entry name" value="HPT domain"/>
    <property type="match status" value="1"/>
</dbReference>
<dbReference type="RefSeq" id="WP_072912029.1">
    <property type="nucleotide sequence ID" value="NZ_FQYQ01000002.1"/>
</dbReference>
<dbReference type="InterPro" id="IPR008207">
    <property type="entry name" value="Sig_transdc_His_kin_Hpt_dom"/>
</dbReference>
<dbReference type="Pfam" id="PF01627">
    <property type="entry name" value="Hpt"/>
    <property type="match status" value="1"/>
</dbReference>
<dbReference type="PROSITE" id="PS50894">
    <property type="entry name" value="HPT"/>
    <property type="match status" value="1"/>
</dbReference>
<dbReference type="EMBL" id="FQYQ01000002">
    <property type="protein sequence ID" value="SHI46428.1"/>
    <property type="molecule type" value="Genomic_DNA"/>
</dbReference>
<dbReference type="OrthoDB" id="2001116at2"/>
<name>A0A1M6BCY1_PSEXY</name>
<dbReference type="Proteomes" id="UP000184185">
    <property type="component" value="Unassembled WGS sequence"/>
</dbReference>